<reference evidence="2 3" key="1">
    <citation type="submission" date="2023-06" db="EMBL/GenBank/DDBJ databases">
        <authorList>
            <person name="Yushchuk O."/>
            <person name="Binda E."/>
            <person name="Ruckert-Reed C."/>
            <person name="Fedorenko V."/>
            <person name="Kalinowski J."/>
            <person name="Marinelli F."/>
        </authorList>
    </citation>
    <scope>NUCLEOTIDE SEQUENCE [LARGE SCALE GENOMIC DNA]</scope>
    <source>
        <strain evidence="2 3">NRRL 3884</strain>
    </source>
</reference>
<dbReference type="EMBL" id="CP126980">
    <property type="protein sequence ID" value="WIM97686.1"/>
    <property type="molecule type" value="Genomic_DNA"/>
</dbReference>
<feature type="compositionally biased region" description="Basic and acidic residues" evidence="1">
    <location>
        <begin position="61"/>
        <end position="72"/>
    </location>
</feature>
<protein>
    <recommendedName>
        <fullName evidence="4">HTH merR-type domain-containing protein</fullName>
    </recommendedName>
</protein>
<evidence type="ECO:0000313" key="2">
    <source>
        <dbReference type="EMBL" id="WIM97686.1"/>
    </source>
</evidence>
<gene>
    <name evidence="2" type="ORF">ACTOB_001234</name>
</gene>
<keyword evidence="3" id="KW-1185">Reference proteome</keyword>
<evidence type="ECO:0000256" key="1">
    <source>
        <dbReference type="SAM" id="MobiDB-lite"/>
    </source>
</evidence>
<proteinExistence type="predicted"/>
<dbReference type="Proteomes" id="UP001240150">
    <property type="component" value="Chromosome"/>
</dbReference>
<feature type="region of interest" description="Disordered" evidence="1">
    <location>
        <begin position="50"/>
        <end position="72"/>
    </location>
</feature>
<feature type="compositionally biased region" description="Polar residues" evidence="1">
    <location>
        <begin position="51"/>
        <end position="60"/>
    </location>
</feature>
<organism evidence="2 3">
    <name type="scientific">Actinoplanes oblitus</name>
    <dbReference type="NCBI Taxonomy" id="3040509"/>
    <lineage>
        <taxon>Bacteria</taxon>
        <taxon>Bacillati</taxon>
        <taxon>Actinomycetota</taxon>
        <taxon>Actinomycetes</taxon>
        <taxon>Micromonosporales</taxon>
        <taxon>Micromonosporaceae</taxon>
        <taxon>Actinoplanes</taxon>
    </lineage>
</organism>
<dbReference type="RefSeq" id="WP_284919082.1">
    <property type="nucleotide sequence ID" value="NZ_CP126980.1"/>
</dbReference>
<name>A0ABY8WII4_9ACTN</name>
<evidence type="ECO:0008006" key="4">
    <source>
        <dbReference type="Google" id="ProtNLM"/>
    </source>
</evidence>
<evidence type="ECO:0000313" key="3">
    <source>
        <dbReference type="Proteomes" id="UP001240150"/>
    </source>
</evidence>
<accession>A0ABY8WII4</accession>
<sequence length="72" mass="8023">MTRRLIPTASAALALGVTQTAVRVLAHRGRLTRYGTAQRALYDLDEIHQLRPTTVKTTRSTGHDQQERNANP</sequence>